<feature type="active site" evidence="5">
    <location>
        <position position="422"/>
    </location>
</feature>
<feature type="binding site" evidence="4">
    <location>
        <position position="395"/>
    </location>
    <ligand>
        <name>S-adenosyl-L-methionine</name>
        <dbReference type="ChEBI" id="CHEBI:59789"/>
    </ligand>
</feature>
<dbReference type="Gene3D" id="3.40.50.150">
    <property type="entry name" value="Vaccinia Virus protein VP39"/>
    <property type="match status" value="1"/>
</dbReference>
<dbReference type="Gene3D" id="2.40.50.1070">
    <property type="match status" value="1"/>
</dbReference>
<keyword evidence="7" id="KW-1185">Reference proteome</keyword>
<keyword evidence="1 4" id="KW-0489">Methyltransferase</keyword>
<sequence>MRKGDYPTEVLDVEIDYVDSKGRGFVHYTHAPDRGSNGRTLKIITSNVVPGDVVRVTVDNAKGRYKAVVPYDKLLKPGPTRNLDMPTHFDVSGSAPLQYMKYPDQLEFKANIVKESLEQAGFNTSLIQPIIGMDEPNRYRNKMELSFGPTGELGMHQQGNYRKVIDLNDSIIAPKVMIEVKHIVSQWQKDNDFKGYDKDAHTGLLRNLMMRTSFETGELMVVVYATEKPEAHPEAVKDLTDRLSEAFPSLASLVWIEYTNISGRIQSEESFTLYGRDFIYDELGGYRYRIWHDTFFQPNPVQAEKMVDYALEMADVNDDMRVLDLFCGVGTFSLPFAKRSKELAGIEIVETSIESAKRNAKDNGLDNTFFMASDARRGMKELPEIWGQPDLLLLDPPRSGAGGKVMRSIGRLGTDKVIYVSCNPKSLAEDLVWLRDFGYELKTVQPIDQFPHTPHVETVVLLSRIKGNKSIQVDIDLNEVDLTKAESKATYLQIQDYVEKNYDLKVSSLYIAYCIS</sequence>
<comment type="similarity">
    <text evidence="4">Belongs to the class I-like SAM-binding methyltransferase superfamily. RNA M5U methyltransferase family.</text>
</comment>
<dbReference type="PROSITE" id="PS51687">
    <property type="entry name" value="SAM_MT_RNA_M5U"/>
    <property type="match status" value="1"/>
</dbReference>
<keyword evidence="2 4" id="KW-0808">Transferase</keyword>
<proteinExistence type="inferred from homology"/>
<dbReference type="PANTHER" id="PTHR11061:SF30">
    <property type="entry name" value="TRNA (URACIL(54)-C(5))-METHYLTRANSFERASE"/>
    <property type="match status" value="1"/>
</dbReference>
<dbReference type="EC" id="2.1.1.190" evidence="6"/>
<dbReference type="PANTHER" id="PTHR11061">
    <property type="entry name" value="RNA M5U METHYLTRANSFERASE"/>
    <property type="match status" value="1"/>
</dbReference>
<comment type="caution">
    <text evidence="6">The sequence shown here is derived from an EMBL/GenBank/DDBJ whole genome shotgun (WGS) entry which is preliminary data.</text>
</comment>
<dbReference type="RefSeq" id="WP_197103745.1">
    <property type="nucleotide sequence ID" value="NZ_JACCEL010000004.1"/>
</dbReference>
<feature type="binding site" evidence="4">
    <location>
        <position position="347"/>
    </location>
    <ligand>
        <name>S-adenosyl-L-methionine</name>
        <dbReference type="ChEBI" id="CHEBI:59789"/>
    </ligand>
</feature>
<reference evidence="6 7" key="1">
    <citation type="submission" date="2020-07" db="EMBL/GenBank/DDBJ databases">
        <title>Facklamia lactis sp. nov., isolated from raw milk.</title>
        <authorList>
            <person name="Doll E.V."/>
            <person name="Huptas C."/>
            <person name="Staib L."/>
            <person name="Wenning M."/>
            <person name="Scherer S."/>
        </authorList>
    </citation>
    <scope>NUCLEOTIDE SEQUENCE [LARGE SCALE GENOMIC DNA]</scope>
    <source>
        <strain evidence="6 7">DSM 104272</strain>
    </source>
</reference>
<evidence type="ECO:0000256" key="3">
    <source>
        <dbReference type="ARBA" id="ARBA00022691"/>
    </source>
</evidence>
<dbReference type="Proteomes" id="UP000823401">
    <property type="component" value="Unassembled WGS sequence"/>
</dbReference>
<feature type="binding site" evidence="4">
    <location>
        <position position="297"/>
    </location>
    <ligand>
        <name>S-adenosyl-L-methionine</name>
        <dbReference type="ChEBI" id="CHEBI:59789"/>
    </ligand>
</feature>
<name>A0ABS0LH62_9LACT</name>
<evidence type="ECO:0000256" key="4">
    <source>
        <dbReference type="PROSITE-ProRule" id="PRU01024"/>
    </source>
</evidence>
<feature type="active site" description="Nucleophile" evidence="4">
    <location>
        <position position="422"/>
    </location>
</feature>
<dbReference type="Pfam" id="PF05958">
    <property type="entry name" value="tRNA_U5-meth_tr"/>
    <property type="match status" value="1"/>
</dbReference>
<dbReference type="InterPro" id="IPR029063">
    <property type="entry name" value="SAM-dependent_MTases_sf"/>
</dbReference>
<evidence type="ECO:0000256" key="2">
    <source>
        <dbReference type="ARBA" id="ARBA00022679"/>
    </source>
</evidence>
<dbReference type="GO" id="GO:0008168">
    <property type="term" value="F:methyltransferase activity"/>
    <property type="evidence" value="ECO:0007669"/>
    <property type="project" value="UniProtKB-KW"/>
</dbReference>
<dbReference type="EMBL" id="JACCEL010000004">
    <property type="protein sequence ID" value="MBG9977573.1"/>
    <property type="molecule type" value="Genomic_DNA"/>
</dbReference>
<organism evidence="6 7">
    <name type="scientific">Ruoffia tabacinasalis</name>
    <dbReference type="NCBI Taxonomy" id="87458"/>
    <lineage>
        <taxon>Bacteria</taxon>
        <taxon>Bacillati</taxon>
        <taxon>Bacillota</taxon>
        <taxon>Bacilli</taxon>
        <taxon>Lactobacillales</taxon>
        <taxon>Aerococcaceae</taxon>
        <taxon>Ruoffia</taxon>
    </lineage>
</organism>
<dbReference type="NCBIfam" id="TIGR00479">
    <property type="entry name" value="rumA"/>
    <property type="match status" value="1"/>
</dbReference>
<dbReference type="InterPro" id="IPR030391">
    <property type="entry name" value="MeTrfase_TrmA_CS"/>
</dbReference>
<protein>
    <submittedName>
        <fullName evidence="6">23S rRNA (Uracil(1939)-C(5))-methyltransferase RlmD</fullName>
        <ecNumber evidence="6">2.1.1.190</ecNumber>
    </submittedName>
</protein>
<evidence type="ECO:0000313" key="7">
    <source>
        <dbReference type="Proteomes" id="UP000823401"/>
    </source>
</evidence>
<dbReference type="GO" id="GO:0032259">
    <property type="term" value="P:methylation"/>
    <property type="evidence" value="ECO:0007669"/>
    <property type="project" value="UniProtKB-KW"/>
</dbReference>
<dbReference type="CDD" id="cd02440">
    <property type="entry name" value="AdoMet_MTases"/>
    <property type="match status" value="1"/>
</dbReference>
<dbReference type="InterPro" id="IPR010280">
    <property type="entry name" value="U5_MeTrfase_fam"/>
</dbReference>
<evidence type="ECO:0000313" key="6">
    <source>
        <dbReference type="EMBL" id="MBG9977573.1"/>
    </source>
</evidence>
<gene>
    <name evidence="6" type="primary">rlmD</name>
    <name evidence="6" type="ORF">HYQ42_02130</name>
</gene>
<keyword evidence="3 4" id="KW-0949">S-adenosyl-L-methionine</keyword>
<dbReference type="SUPFAM" id="SSF53335">
    <property type="entry name" value="S-adenosyl-L-methionine-dependent methyltransferases"/>
    <property type="match status" value="1"/>
</dbReference>
<accession>A0ABS0LH62</accession>
<dbReference type="PROSITE" id="PS01231">
    <property type="entry name" value="TRMA_2"/>
    <property type="match status" value="1"/>
</dbReference>
<feature type="binding site" evidence="4">
    <location>
        <position position="326"/>
    </location>
    <ligand>
        <name>S-adenosyl-L-methionine</name>
        <dbReference type="ChEBI" id="CHEBI:59789"/>
    </ligand>
</feature>
<evidence type="ECO:0000256" key="1">
    <source>
        <dbReference type="ARBA" id="ARBA00022603"/>
    </source>
</evidence>
<dbReference type="InterPro" id="IPR030390">
    <property type="entry name" value="MeTrfase_TrmA_AS"/>
</dbReference>
<evidence type="ECO:0000256" key="5">
    <source>
        <dbReference type="PROSITE-ProRule" id="PRU10015"/>
    </source>
</evidence>
<dbReference type="PROSITE" id="PS01230">
    <property type="entry name" value="TRMA_1"/>
    <property type="match status" value="1"/>
</dbReference>